<gene>
    <name evidence="1" type="ORF">KP509_17G050400</name>
</gene>
<evidence type="ECO:0000313" key="1">
    <source>
        <dbReference type="EMBL" id="KAH7373335.1"/>
    </source>
</evidence>
<dbReference type="AlphaFoldDB" id="A0A8T2SY64"/>
<dbReference type="InterPro" id="IPR011990">
    <property type="entry name" value="TPR-like_helical_dom_sf"/>
</dbReference>
<dbReference type="Proteomes" id="UP000825935">
    <property type="component" value="Chromosome 17"/>
</dbReference>
<comment type="caution">
    <text evidence="1">The sequence shown here is derived from an EMBL/GenBank/DDBJ whole genome shotgun (WGS) entry which is preliminary data.</text>
</comment>
<keyword evidence="2" id="KW-1185">Reference proteome</keyword>
<dbReference type="Gene3D" id="1.25.40.10">
    <property type="entry name" value="Tetratricopeptide repeat domain"/>
    <property type="match status" value="2"/>
</dbReference>
<dbReference type="InterPro" id="IPR044578">
    <property type="entry name" value="BIR6-like"/>
</dbReference>
<dbReference type="PANTHER" id="PTHR47003">
    <property type="entry name" value="OS01G0970900 PROTEIN"/>
    <property type="match status" value="1"/>
</dbReference>
<organism evidence="1 2">
    <name type="scientific">Ceratopteris richardii</name>
    <name type="common">Triangle waterfern</name>
    <dbReference type="NCBI Taxonomy" id="49495"/>
    <lineage>
        <taxon>Eukaryota</taxon>
        <taxon>Viridiplantae</taxon>
        <taxon>Streptophyta</taxon>
        <taxon>Embryophyta</taxon>
        <taxon>Tracheophyta</taxon>
        <taxon>Polypodiopsida</taxon>
        <taxon>Polypodiidae</taxon>
        <taxon>Polypodiales</taxon>
        <taxon>Pteridineae</taxon>
        <taxon>Pteridaceae</taxon>
        <taxon>Parkerioideae</taxon>
        <taxon>Ceratopteris</taxon>
    </lineage>
</organism>
<dbReference type="OrthoDB" id="185373at2759"/>
<protein>
    <recommendedName>
        <fullName evidence="3">Pentatricopeptide repeat-containing protein</fullName>
    </recommendedName>
</protein>
<reference evidence="1" key="1">
    <citation type="submission" date="2021-08" db="EMBL/GenBank/DDBJ databases">
        <title>WGS assembly of Ceratopteris richardii.</title>
        <authorList>
            <person name="Marchant D.B."/>
            <person name="Chen G."/>
            <person name="Jenkins J."/>
            <person name="Shu S."/>
            <person name="Leebens-Mack J."/>
            <person name="Grimwood J."/>
            <person name="Schmutz J."/>
            <person name="Soltis P."/>
            <person name="Soltis D."/>
            <person name="Chen Z.-H."/>
        </authorList>
    </citation>
    <scope>NUCLEOTIDE SEQUENCE</scope>
    <source>
        <strain evidence="1">Whitten #5841</strain>
        <tissue evidence="1">Leaf</tissue>
    </source>
</reference>
<dbReference type="PANTHER" id="PTHR47003:SF11">
    <property type="entry name" value="PPR SUPERFAMILY PROTEIN"/>
    <property type="match status" value="1"/>
</dbReference>
<accession>A0A8T2SY64</accession>
<name>A0A8T2SY64_CERRI</name>
<evidence type="ECO:0000313" key="2">
    <source>
        <dbReference type="Proteomes" id="UP000825935"/>
    </source>
</evidence>
<evidence type="ECO:0008006" key="3">
    <source>
        <dbReference type="Google" id="ProtNLM"/>
    </source>
</evidence>
<proteinExistence type="predicted"/>
<sequence length="316" mass="36275">MSTFAKAHESFTMNGDINERMIEVLALEISHAITSPKEWAPGLHEKLQECRIPFTLVQTVLHELQEELLKALSFIRFIRTQPNHRKNVCLYESTLYILHKARMLATIWHLRDDMIIEGILLSFNSYKIIMWSYGLKQMSYDVITTYESMVTIHGLSTILVNCLLLLDNAINYVKSMKEVGHQLDTRTCDALVRALSTASRMKDAIRTLISSFCRNEIKEHGFKPCASSYKLLIGKLCESRSEDMAMHVLDEMISISINPTLLCFQMIKIRFYDKQDSQSAQEVLEKLIKCGLQASLKTLSILLDGHCKSKEMNRAF</sequence>
<dbReference type="EMBL" id="CM035422">
    <property type="protein sequence ID" value="KAH7373335.1"/>
    <property type="molecule type" value="Genomic_DNA"/>
</dbReference>
<dbReference type="GO" id="GO:0008380">
    <property type="term" value="P:RNA splicing"/>
    <property type="evidence" value="ECO:0007669"/>
    <property type="project" value="InterPro"/>
</dbReference>